<dbReference type="WBParaSite" id="OFLC_0000124201-mRNA-1">
    <property type="protein sequence ID" value="OFLC_0000124201-mRNA-1"/>
    <property type="gene ID" value="OFLC_0000124201"/>
</dbReference>
<dbReference type="InterPro" id="IPR009014">
    <property type="entry name" value="Transketo_C/PFOR_II"/>
</dbReference>
<organism evidence="3">
    <name type="scientific">Onchocerca flexuosa</name>
    <dbReference type="NCBI Taxonomy" id="387005"/>
    <lineage>
        <taxon>Eukaryota</taxon>
        <taxon>Metazoa</taxon>
        <taxon>Ecdysozoa</taxon>
        <taxon>Nematoda</taxon>
        <taxon>Chromadorea</taxon>
        <taxon>Rhabditida</taxon>
        <taxon>Spirurina</taxon>
        <taxon>Spiruromorpha</taxon>
        <taxon>Filarioidea</taxon>
        <taxon>Onchocercidae</taxon>
        <taxon>Onchocerca</taxon>
    </lineage>
</organism>
<proteinExistence type="predicted"/>
<reference evidence="3" key="1">
    <citation type="submission" date="2016-06" db="UniProtKB">
        <authorList>
            <consortium name="WormBaseParasite"/>
        </authorList>
    </citation>
    <scope>IDENTIFICATION</scope>
</reference>
<keyword evidence="2" id="KW-1185">Reference proteome</keyword>
<dbReference type="AlphaFoldDB" id="A0A183H183"/>
<dbReference type="Gene3D" id="3.40.50.920">
    <property type="match status" value="1"/>
</dbReference>
<protein>
    <submittedName>
        <fullName evidence="1 3">Uncharacterized protein</fullName>
    </submittedName>
</protein>
<dbReference type="Proteomes" id="UP000267606">
    <property type="component" value="Unassembled WGS sequence"/>
</dbReference>
<dbReference type="STRING" id="387005.A0A183H183"/>
<evidence type="ECO:0000313" key="1">
    <source>
        <dbReference type="EMBL" id="VDO28807.1"/>
    </source>
</evidence>
<gene>
    <name evidence="1" type="ORF">OFLC_LOCUS1243</name>
</gene>
<evidence type="ECO:0000313" key="3">
    <source>
        <dbReference type="WBParaSite" id="OFLC_0000124201-mRNA-1"/>
    </source>
</evidence>
<sequence>MRRLITVDAGWPFCSIGVQISASTSSTYNRFSIPVPYSEVAETQSMPESDHIVNAAQKTQNIP</sequence>
<name>A0A183H183_9BILA</name>
<evidence type="ECO:0000313" key="2">
    <source>
        <dbReference type="Proteomes" id="UP000267606"/>
    </source>
</evidence>
<reference evidence="1 2" key="2">
    <citation type="submission" date="2018-11" db="EMBL/GenBank/DDBJ databases">
        <authorList>
            <consortium name="Pathogen Informatics"/>
        </authorList>
    </citation>
    <scope>NUCLEOTIDE SEQUENCE [LARGE SCALE GENOMIC DNA]</scope>
</reference>
<accession>A0A183H183</accession>
<dbReference type="EMBL" id="UZAJ01000554">
    <property type="protein sequence ID" value="VDO28807.1"/>
    <property type="molecule type" value="Genomic_DNA"/>
</dbReference>